<dbReference type="Proteomes" id="UP001498398">
    <property type="component" value="Unassembled WGS sequence"/>
</dbReference>
<comment type="caution">
    <text evidence="1">The sequence shown here is derived from an EMBL/GenBank/DDBJ whole genome shotgun (WGS) entry which is preliminary data.</text>
</comment>
<name>A0ABR1JAY4_9AGAR</name>
<dbReference type="SUPFAM" id="SSF52058">
    <property type="entry name" value="L domain-like"/>
    <property type="match status" value="1"/>
</dbReference>
<keyword evidence="2" id="KW-1185">Reference proteome</keyword>
<proteinExistence type="predicted"/>
<protein>
    <recommendedName>
        <fullName evidence="3">F-box domain-containing protein</fullName>
    </recommendedName>
</protein>
<gene>
    <name evidence="1" type="ORF">VKT23_012014</name>
</gene>
<sequence length="558" mass="63031">MDGSIFVDHISQQVVLASTHRAFEINEILFSILQNCNKQTLACCVQVSHLWLEGGLDVLWREVANIEDLLKPLGGVVERSRTIKVFDCDLGNYENDQAETFYEFSSMPTHKQWIKFQQRYASRIHALRFALTENNKHKTLCLINLLRSIRFSGPILPNLRTIYWDNLSGKGLEEPFLAFVHEDIQQLVLKDTGDYSLGKVITLETIPSCMPCLTELIVKLPTIEEYVLPLTNIVKGLKSLQSLTLPSNGLKAVPSLFGLRKLKKLRILGNHGPFMASQLPRSTGPGKSRDYFPALEALEIHCEYEAVSNLLCQEFHCLTMIQISCTDSGGKSVEVQNILFKISAFCPCISKIELIMRRNRGKLPSPTRCTTEHQLSLTAFRPILTNSSISSFTLQRMLPLEFGLRDMTTISSAWPRLRSLYLCYSPIMSSFGSNIGLEALLPFASNCPDLEELGLFVDAKSSDTTFDWRAPPSSFRRLRILDVGKSVIAQDAEGAVAQFLSLVCTPGCIIRYYDPGISGYFMAKRWKAVNDMLPHLFSLRLWYERRMVYELGMAERSA</sequence>
<evidence type="ECO:0008006" key="3">
    <source>
        <dbReference type="Google" id="ProtNLM"/>
    </source>
</evidence>
<accession>A0ABR1JAY4</accession>
<evidence type="ECO:0000313" key="1">
    <source>
        <dbReference type="EMBL" id="KAK7453335.1"/>
    </source>
</evidence>
<dbReference type="Gene3D" id="3.80.10.10">
    <property type="entry name" value="Ribonuclease Inhibitor"/>
    <property type="match status" value="1"/>
</dbReference>
<dbReference type="EMBL" id="JBANRG010000027">
    <property type="protein sequence ID" value="KAK7453335.1"/>
    <property type="molecule type" value="Genomic_DNA"/>
</dbReference>
<evidence type="ECO:0000313" key="2">
    <source>
        <dbReference type="Proteomes" id="UP001498398"/>
    </source>
</evidence>
<dbReference type="InterPro" id="IPR032675">
    <property type="entry name" value="LRR_dom_sf"/>
</dbReference>
<organism evidence="1 2">
    <name type="scientific">Marasmiellus scandens</name>
    <dbReference type="NCBI Taxonomy" id="2682957"/>
    <lineage>
        <taxon>Eukaryota</taxon>
        <taxon>Fungi</taxon>
        <taxon>Dikarya</taxon>
        <taxon>Basidiomycota</taxon>
        <taxon>Agaricomycotina</taxon>
        <taxon>Agaricomycetes</taxon>
        <taxon>Agaricomycetidae</taxon>
        <taxon>Agaricales</taxon>
        <taxon>Marasmiineae</taxon>
        <taxon>Omphalotaceae</taxon>
        <taxon>Marasmiellus</taxon>
    </lineage>
</organism>
<reference evidence="1 2" key="1">
    <citation type="submission" date="2024-01" db="EMBL/GenBank/DDBJ databases">
        <title>A draft genome for the cacao thread blight pathogen Marasmiellus scandens.</title>
        <authorList>
            <person name="Baruah I.K."/>
            <person name="Leung J."/>
            <person name="Bukari Y."/>
            <person name="Amoako-Attah I."/>
            <person name="Meinhardt L.W."/>
            <person name="Bailey B.A."/>
            <person name="Cohen S.P."/>
        </authorList>
    </citation>
    <scope>NUCLEOTIDE SEQUENCE [LARGE SCALE GENOMIC DNA]</scope>
    <source>
        <strain evidence="1 2">GH-19</strain>
    </source>
</reference>